<dbReference type="PANTHER" id="PTHR42827">
    <property type="entry name" value="IRON-SULFUR CLUSTER-BINDING PROTEIN-RELATED"/>
    <property type="match status" value="1"/>
</dbReference>
<reference evidence="5 6" key="1">
    <citation type="submission" date="2020-07" db="EMBL/GenBank/DDBJ databases">
        <title>Alkalicella. sp. LB2 genome.</title>
        <authorList>
            <person name="Postec A."/>
            <person name="Quemeneur M."/>
        </authorList>
    </citation>
    <scope>NUCLEOTIDE SEQUENCE [LARGE SCALE GENOMIC DNA]</scope>
    <source>
        <strain evidence="5 6">LB2</strain>
    </source>
</reference>
<evidence type="ECO:0000313" key="6">
    <source>
        <dbReference type="Proteomes" id="UP000516160"/>
    </source>
</evidence>
<evidence type="ECO:0000313" key="5">
    <source>
        <dbReference type="EMBL" id="QNO14695.1"/>
    </source>
</evidence>
<accession>A0A7G9W7N3</accession>
<keyword evidence="3" id="KW-0411">Iron-sulfur</keyword>
<keyword evidence="6" id="KW-1185">Reference proteome</keyword>
<dbReference type="EMBL" id="CP058559">
    <property type="protein sequence ID" value="QNO14695.1"/>
    <property type="molecule type" value="Genomic_DNA"/>
</dbReference>
<dbReference type="InterPro" id="IPR017900">
    <property type="entry name" value="4Fe4S_Fe_S_CS"/>
</dbReference>
<evidence type="ECO:0000259" key="4">
    <source>
        <dbReference type="PROSITE" id="PS51379"/>
    </source>
</evidence>
<name>A0A7G9W7N3_ALKCA</name>
<dbReference type="Pfam" id="PF12838">
    <property type="entry name" value="Fer4_7"/>
    <property type="match status" value="1"/>
</dbReference>
<keyword evidence="2" id="KW-0408">Iron</keyword>
<sequence>MKRFDERDTIFARFSYKEGSPEYEDYYKRNPDIKEADDKMRQPPFPYGEGTATFTPLNSAIAGATFRFLADVSKFSEGEINPQKVEIEPAVITKKLKGLAKFYGAQLVGVTKLKEEYYYSHRGRKAENYGEEVHNIHKYAIVFATEMDKDMINRAPLIGEGIEVTKGYVNTAVIGMILSYYLRELGYNARNHMDGNYLLIAPLVAEAAGLGQIGRSGILITKKYGKRVRLGVVTTNLELLIDEREDFGITQFCEICGNCAMVCPGKAIPKENRKEIDGALRWKIEPENCFDIWKKVGTDCGVCISTCPFSQGVEGDLVEKMKGQPELMERIFKEFKEKHGTRTFNSSPHEWL</sequence>
<dbReference type="PANTHER" id="PTHR42827:SF1">
    <property type="entry name" value="IRON-SULFUR CLUSTER-BINDING PROTEIN"/>
    <property type="match status" value="1"/>
</dbReference>
<dbReference type="PROSITE" id="PS00198">
    <property type="entry name" value="4FE4S_FER_1"/>
    <property type="match status" value="1"/>
</dbReference>
<organism evidence="5 6">
    <name type="scientific">Alkalicella caledoniensis</name>
    <dbReference type="NCBI Taxonomy" id="2731377"/>
    <lineage>
        <taxon>Bacteria</taxon>
        <taxon>Bacillati</taxon>
        <taxon>Bacillota</taxon>
        <taxon>Clostridia</taxon>
        <taxon>Eubacteriales</taxon>
        <taxon>Proteinivoracaceae</taxon>
        <taxon>Alkalicella</taxon>
    </lineage>
</organism>
<dbReference type="PROSITE" id="PS51379">
    <property type="entry name" value="4FE4S_FER_2"/>
    <property type="match status" value="1"/>
</dbReference>
<dbReference type="KEGG" id="acae:HYG86_07790"/>
<gene>
    <name evidence="5" type="ORF">HYG86_07790</name>
</gene>
<dbReference type="InterPro" id="IPR017896">
    <property type="entry name" value="4Fe4S_Fe-S-bd"/>
</dbReference>
<dbReference type="AlphaFoldDB" id="A0A7G9W7N3"/>
<evidence type="ECO:0000256" key="2">
    <source>
        <dbReference type="ARBA" id="ARBA00023004"/>
    </source>
</evidence>
<dbReference type="GO" id="GO:0051536">
    <property type="term" value="F:iron-sulfur cluster binding"/>
    <property type="evidence" value="ECO:0007669"/>
    <property type="project" value="UniProtKB-KW"/>
</dbReference>
<dbReference type="Proteomes" id="UP000516160">
    <property type="component" value="Chromosome"/>
</dbReference>
<keyword evidence="1" id="KW-0479">Metal-binding</keyword>
<dbReference type="SUPFAM" id="SSF54862">
    <property type="entry name" value="4Fe-4S ferredoxins"/>
    <property type="match status" value="1"/>
</dbReference>
<dbReference type="Gene3D" id="3.30.70.20">
    <property type="match status" value="1"/>
</dbReference>
<dbReference type="GO" id="GO:0046872">
    <property type="term" value="F:metal ion binding"/>
    <property type="evidence" value="ECO:0007669"/>
    <property type="project" value="UniProtKB-KW"/>
</dbReference>
<evidence type="ECO:0000256" key="1">
    <source>
        <dbReference type="ARBA" id="ARBA00022723"/>
    </source>
</evidence>
<evidence type="ECO:0000256" key="3">
    <source>
        <dbReference type="ARBA" id="ARBA00023014"/>
    </source>
</evidence>
<feature type="domain" description="4Fe-4S ferredoxin-type" evidence="4">
    <location>
        <begin position="243"/>
        <end position="273"/>
    </location>
</feature>
<dbReference type="RefSeq" id="WP_213168602.1">
    <property type="nucleotide sequence ID" value="NZ_CP058559.1"/>
</dbReference>
<protein>
    <submittedName>
        <fullName evidence="5">4Fe-4S dicluster domain-containing protein</fullName>
    </submittedName>
</protein>
<proteinExistence type="predicted"/>